<gene>
    <name evidence="4" type="ORF">OIDMADRAFT_185052</name>
</gene>
<comment type="subcellular location">
    <subcellularLocation>
        <location evidence="1">Nucleus</location>
    </subcellularLocation>
</comment>
<dbReference type="SMART" id="SM00066">
    <property type="entry name" value="GAL4"/>
    <property type="match status" value="1"/>
</dbReference>
<dbReference type="AlphaFoldDB" id="A0A0C3CST7"/>
<reference evidence="5" key="2">
    <citation type="submission" date="2015-01" db="EMBL/GenBank/DDBJ databases">
        <title>Evolutionary Origins and Diversification of the Mycorrhizal Mutualists.</title>
        <authorList>
            <consortium name="DOE Joint Genome Institute"/>
            <consortium name="Mycorrhizal Genomics Consortium"/>
            <person name="Kohler A."/>
            <person name="Kuo A."/>
            <person name="Nagy L.G."/>
            <person name="Floudas D."/>
            <person name="Copeland A."/>
            <person name="Barry K.W."/>
            <person name="Cichocki N."/>
            <person name="Veneault-Fourrey C."/>
            <person name="LaButti K."/>
            <person name="Lindquist E.A."/>
            <person name="Lipzen A."/>
            <person name="Lundell T."/>
            <person name="Morin E."/>
            <person name="Murat C."/>
            <person name="Riley R."/>
            <person name="Ohm R."/>
            <person name="Sun H."/>
            <person name="Tunlid A."/>
            <person name="Henrissat B."/>
            <person name="Grigoriev I.V."/>
            <person name="Hibbett D.S."/>
            <person name="Martin F."/>
        </authorList>
    </citation>
    <scope>NUCLEOTIDE SEQUENCE [LARGE SCALE GENOMIC DNA]</scope>
    <source>
        <strain evidence="5">Zn</strain>
    </source>
</reference>
<keyword evidence="2" id="KW-0539">Nucleus</keyword>
<dbReference type="GO" id="GO:0008270">
    <property type="term" value="F:zinc ion binding"/>
    <property type="evidence" value="ECO:0007669"/>
    <property type="project" value="InterPro"/>
</dbReference>
<organism evidence="4 5">
    <name type="scientific">Oidiodendron maius (strain Zn)</name>
    <dbReference type="NCBI Taxonomy" id="913774"/>
    <lineage>
        <taxon>Eukaryota</taxon>
        <taxon>Fungi</taxon>
        <taxon>Dikarya</taxon>
        <taxon>Ascomycota</taxon>
        <taxon>Pezizomycotina</taxon>
        <taxon>Leotiomycetes</taxon>
        <taxon>Leotiomycetes incertae sedis</taxon>
        <taxon>Myxotrichaceae</taxon>
        <taxon>Oidiodendron</taxon>
    </lineage>
</organism>
<accession>A0A0C3CST7</accession>
<dbReference type="PANTHER" id="PTHR37534">
    <property type="entry name" value="TRANSCRIPTIONAL ACTIVATOR PROTEIN UGA3"/>
    <property type="match status" value="1"/>
</dbReference>
<dbReference type="GO" id="GO:0000981">
    <property type="term" value="F:DNA-binding transcription factor activity, RNA polymerase II-specific"/>
    <property type="evidence" value="ECO:0007669"/>
    <property type="project" value="InterPro"/>
</dbReference>
<dbReference type="STRING" id="913774.A0A0C3CST7"/>
<proteinExistence type="predicted"/>
<evidence type="ECO:0000313" key="5">
    <source>
        <dbReference type="Proteomes" id="UP000054321"/>
    </source>
</evidence>
<reference evidence="4 5" key="1">
    <citation type="submission" date="2014-04" db="EMBL/GenBank/DDBJ databases">
        <authorList>
            <consortium name="DOE Joint Genome Institute"/>
            <person name="Kuo A."/>
            <person name="Martino E."/>
            <person name="Perotto S."/>
            <person name="Kohler A."/>
            <person name="Nagy L.G."/>
            <person name="Floudas D."/>
            <person name="Copeland A."/>
            <person name="Barry K.W."/>
            <person name="Cichocki N."/>
            <person name="Veneault-Fourrey C."/>
            <person name="LaButti K."/>
            <person name="Lindquist E.A."/>
            <person name="Lipzen A."/>
            <person name="Lundell T."/>
            <person name="Morin E."/>
            <person name="Murat C."/>
            <person name="Sun H."/>
            <person name="Tunlid A."/>
            <person name="Henrissat B."/>
            <person name="Grigoriev I.V."/>
            <person name="Hibbett D.S."/>
            <person name="Martin F."/>
            <person name="Nordberg H.P."/>
            <person name="Cantor M.N."/>
            <person name="Hua S.X."/>
        </authorList>
    </citation>
    <scope>NUCLEOTIDE SEQUENCE [LARGE SCALE GENOMIC DNA]</scope>
    <source>
        <strain evidence="4 5">Zn</strain>
    </source>
</reference>
<evidence type="ECO:0000256" key="1">
    <source>
        <dbReference type="ARBA" id="ARBA00004123"/>
    </source>
</evidence>
<dbReference type="SUPFAM" id="SSF57701">
    <property type="entry name" value="Zn2/Cys6 DNA-binding domain"/>
    <property type="match status" value="1"/>
</dbReference>
<dbReference type="EMBL" id="KN832907">
    <property type="protein sequence ID" value="KIM92742.1"/>
    <property type="molecule type" value="Genomic_DNA"/>
</dbReference>
<dbReference type="Pfam" id="PF11951">
    <property type="entry name" value="Fungal_trans_2"/>
    <property type="match status" value="1"/>
</dbReference>
<evidence type="ECO:0000313" key="4">
    <source>
        <dbReference type="EMBL" id="KIM92742.1"/>
    </source>
</evidence>
<dbReference type="InterPro" id="IPR001138">
    <property type="entry name" value="Zn2Cys6_DnaBD"/>
</dbReference>
<evidence type="ECO:0000256" key="2">
    <source>
        <dbReference type="ARBA" id="ARBA00023242"/>
    </source>
</evidence>
<feature type="domain" description="Zn(2)-C6 fungal-type" evidence="3">
    <location>
        <begin position="12"/>
        <end position="40"/>
    </location>
</feature>
<dbReference type="InterPro" id="IPR036864">
    <property type="entry name" value="Zn2-C6_fun-type_DNA-bd_sf"/>
</dbReference>
<dbReference type="Pfam" id="PF00172">
    <property type="entry name" value="Zn_clus"/>
    <property type="match status" value="1"/>
</dbReference>
<dbReference type="PROSITE" id="PS00463">
    <property type="entry name" value="ZN2_CY6_FUNGAL_1"/>
    <property type="match status" value="1"/>
</dbReference>
<name>A0A0C3CST7_OIDMZ</name>
<dbReference type="CDD" id="cd00067">
    <property type="entry name" value="GAL4"/>
    <property type="match status" value="1"/>
</dbReference>
<dbReference type="GO" id="GO:0000976">
    <property type="term" value="F:transcription cis-regulatory region binding"/>
    <property type="evidence" value="ECO:0007669"/>
    <property type="project" value="TreeGrafter"/>
</dbReference>
<evidence type="ECO:0000259" key="3">
    <source>
        <dbReference type="PROSITE" id="PS50048"/>
    </source>
</evidence>
<dbReference type="InParanoid" id="A0A0C3CST7"/>
<dbReference type="OrthoDB" id="5213892at2759"/>
<dbReference type="PANTHER" id="PTHR37534:SF26">
    <property type="entry name" value="TRANSCRIPTION FACTOR, PUTATIVE-RELATED"/>
    <property type="match status" value="1"/>
</dbReference>
<dbReference type="HOGENOM" id="CLU_019313_1_0_1"/>
<dbReference type="GO" id="GO:0005634">
    <property type="term" value="C:nucleus"/>
    <property type="evidence" value="ECO:0007669"/>
    <property type="project" value="UniProtKB-SubCell"/>
</dbReference>
<dbReference type="Proteomes" id="UP000054321">
    <property type="component" value="Unassembled WGS sequence"/>
</dbReference>
<dbReference type="InterPro" id="IPR021858">
    <property type="entry name" value="Fun_TF"/>
</dbReference>
<dbReference type="PROSITE" id="PS50048">
    <property type="entry name" value="ZN2_CY6_FUNGAL_2"/>
    <property type="match status" value="1"/>
</dbReference>
<sequence>MSKVIGARSISGCWTCRLRKKKCDEGHPACFTCLALGLGCDGYGQKPQWMDGGQMESELVQLIKQRVKKTTTQNRRLGLLRAQQMRQHNQISPAPNLANEYTPLPYTAPNIVQLISDDTVEEDGLLRSGLESAIYSPGIFESYAFSLEQSAPATILQTPSESLQQSPHIIRPTIPSICQQPGVGSLISLDDHGAHGTNLLMHFLDYVFPIQFPFYSPSPIEGGRGWLLYFLMPETSLYHAVLSVSAYHQQLLLPQHNDSEQRKIALAESQHTHIAFALEGMRRYINDYSRNREEIGRDYIFFLGCTIQLIYFKLFQGGIEGWQIHLRAASTIITDLGSRFKLQTVPPLPVQSTPAMLDGQPHVDTETNRGFQPSTTEVRAVRFFTTAFIWLDILSCVSLRAKPSIEIHEHLIEDSSLQFKTLMGCENWVMVLIIKISALDEWKKESERHGRRLSMMELVRRATKIEECLKNKLAYNPMNFDPPTPHSNSSRTTHSEKFSGYSSVVTRIFARSTLTYLYVVISGAYPELQEIRESVEATIASFRELPHAWLLSSLVWPFCITGCLALKEQQFFFRDLVARAGMNENISSTCQKALQVMEECWRMRENELGSCDWTDAMNSLGWQVLLV</sequence>
<protein>
    <recommendedName>
        <fullName evidence="3">Zn(2)-C6 fungal-type domain-containing protein</fullName>
    </recommendedName>
</protein>
<keyword evidence="5" id="KW-1185">Reference proteome</keyword>
<dbReference type="Gene3D" id="4.10.240.10">
    <property type="entry name" value="Zn(2)-C6 fungal-type DNA-binding domain"/>
    <property type="match status" value="1"/>
</dbReference>
<dbReference type="GO" id="GO:0045944">
    <property type="term" value="P:positive regulation of transcription by RNA polymerase II"/>
    <property type="evidence" value="ECO:0007669"/>
    <property type="project" value="TreeGrafter"/>
</dbReference>